<dbReference type="Gene3D" id="3.40.50.720">
    <property type="entry name" value="NAD(P)-binding Rossmann-like Domain"/>
    <property type="match status" value="1"/>
</dbReference>
<dbReference type="Proteomes" id="UP000030661">
    <property type="component" value="Unassembled WGS sequence"/>
</dbReference>
<dbReference type="STRING" id="1499967.U27_02013"/>
<evidence type="ECO:0000313" key="2">
    <source>
        <dbReference type="EMBL" id="GAK55181.1"/>
    </source>
</evidence>
<protein>
    <submittedName>
        <fullName evidence="2">Short-chain dehydrogenase/reductase SDR</fullName>
    </submittedName>
</protein>
<evidence type="ECO:0000313" key="3">
    <source>
        <dbReference type="Proteomes" id="UP000030661"/>
    </source>
</evidence>
<gene>
    <name evidence="2" type="ORF">U27_02013</name>
</gene>
<dbReference type="PANTHER" id="PTHR42879:SF2">
    <property type="entry name" value="3-OXOACYL-[ACYL-CARRIER-PROTEIN] REDUCTASE FABG"/>
    <property type="match status" value="1"/>
</dbReference>
<proteinExistence type="inferred from homology"/>
<sequence>MELGLQGKNAIVTGAAGGIGKAIALALSEEGANVAIGDIRDADDVVRECEQFGVKAVSIPTDLTKADDCINLVKKAEESLGPIDILINNAGLWPTNLVKDIPLQEWHKTVDINLTAVFLTCQALVQKVLAEKRKAKILNVTSQAAFNGSTTGHAHYAASKSGVVTFTISLAREVSKQGINVNAIALGLVETGMSAEALAKNREYYEKRIMIGRIARPEEIAKLAIFLVSEPANYVTGSTFDATGGMLSR</sequence>
<dbReference type="InterPro" id="IPR002347">
    <property type="entry name" value="SDR_fam"/>
</dbReference>
<dbReference type="PRINTS" id="PR00080">
    <property type="entry name" value="SDRFAMILY"/>
</dbReference>
<organism evidence="2 3">
    <name type="scientific">Vecturithrix granuli</name>
    <dbReference type="NCBI Taxonomy" id="1499967"/>
    <lineage>
        <taxon>Bacteria</taxon>
        <taxon>Candidatus Moduliflexota</taxon>
        <taxon>Candidatus Vecturitrichia</taxon>
        <taxon>Candidatus Vecturitrichales</taxon>
        <taxon>Candidatus Vecturitrichaceae</taxon>
        <taxon>Candidatus Vecturithrix</taxon>
    </lineage>
</organism>
<dbReference type="EMBL" id="DF820463">
    <property type="protein sequence ID" value="GAK55181.1"/>
    <property type="molecule type" value="Genomic_DNA"/>
</dbReference>
<dbReference type="CDD" id="cd05233">
    <property type="entry name" value="SDR_c"/>
    <property type="match status" value="1"/>
</dbReference>
<dbReference type="AlphaFoldDB" id="A0A0S6W6E4"/>
<comment type="similarity">
    <text evidence="1">Belongs to the short-chain dehydrogenases/reductases (SDR) family.</text>
</comment>
<dbReference type="PANTHER" id="PTHR42879">
    <property type="entry name" value="3-OXOACYL-(ACYL-CARRIER-PROTEIN) REDUCTASE"/>
    <property type="match status" value="1"/>
</dbReference>
<dbReference type="SUPFAM" id="SSF51735">
    <property type="entry name" value="NAD(P)-binding Rossmann-fold domains"/>
    <property type="match status" value="1"/>
</dbReference>
<dbReference type="InterPro" id="IPR050259">
    <property type="entry name" value="SDR"/>
</dbReference>
<evidence type="ECO:0000256" key="1">
    <source>
        <dbReference type="ARBA" id="ARBA00006484"/>
    </source>
</evidence>
<dbReference type="eggNOG" id="COG1028">
    <property type="taxonomic scope" value="Bacteria"/>
</dbReference>
<dbReference type="Pfam" id="PF13561">
    <property type="entry name" value="adh_short_C2"/>
    <property type="match status" value="1"/>
</dbReference>
<accession>A0A0S6W6E4</accession>
<reference evidence="2 3" key="1">
    <citation type="journal article" date="2015" name="PeerJ">
        <title>First genomic representation of candidate bacterial phylum KSB3 points to enhanced environmental sensing as a trigger of wastewater bulking.</title>
        <authorList>
            <person name="Sekiguchi Y."/>
            <person name="Ohashi A."/>
            <person name="Parks D.H."/>
            <person name="Yamauchi T."/>
            <person name="Tyson G.W."/>
            <person name="Hugenholtz P."/>
        </authorList>
    </citation>
    <scope>NUCLEOTIDE SEQUENCE [LARGE SCALE GENOMIC DNA]</scope>
</reference>
<dbReference type="PRINTS" id="PR00081">
    <property type="entry name" value="GDHRDH"/>
</dbReference>
<dbReference type="HOGENOM" id="CLU_010194_1_3_0"/>
<dbReference type="InterPro" id="IPR036291">
    <property type="entry name" value="NAD(P)-bd_dom_sf"/>
</dbReference>
<dbReference type="FunFam" id="3.40.50.720:FF:000084">
    <property type="entry name" value="Short-chain dehydrogenase reductase"/>
    <property type="match status" value="1"/>
</dbReference>
<name>A0A0S6W6E4_VECG1</name>
<keyword evidence="3" id="KW-1185">Reference proteome</keyword>